<evidence type="ECO:0000313" key="2">
    <source>
        <dbReference type="Proteomes" id="UP001519460"/>
    </source>
</evidence>
<reference evidence="1 2" key="1">
    <citation type="journal article" date="2023" name="Sci. Data">
        <title>Genome assembly of the Korean intertidal mud-creeper Batillaria attramentaria.</title>
        <authorList>
            <person name="Patra A.K."/>
            <person name="Ho P.T."/>
            <person name="Jun S."/>
            <person name="Lee S.J."/>
            <person name="Kim Y."/>
            <person name="Won Y.J."/>
        </authorList>
    </citation>
    <scope>NUCLEOTIDE SEQUENCE [LARGE SCALE GENOMIC DNA]</scope>
    <source>
        <strain evidence="1">Wonlab-2016</strain>
    </source>
</reference>
<evidence type="ECO:0000313" key="1">
    <source>
        <dbReference type="EMBL" id="KAK7484891.1"/>
    </source>
</evidence>
<dbReference type="Proteomes" id="UP001519460">
    <property type="component" value="Unassembled WGS sequence"/>
</dbReference>
<keyword evidence="2" id="KW-1185">Reference proteome</keyword>
<comment type="caution">
    <text evidence="1">The sequence shown here is derived from an EMBL/GenBank/DDBJ whole genome shotgun (WGS) entry which is preliminary data.</text>
</comment>
<proteinExistence type="predicted"/>
<dbReference type="EMBL" id="JACVVK020000203">
    <property type="protein sequence ID" value="KAK7484891.1"/>
    <property type="molecule type" value="Genomic_DNA"/>
</dbReference>
<organism evidence="1 2">
    <name type="scientific">Batillaria attramentaria</name>
    <dbReference type="NCBI Taxonomy" id="370345"/>
    <lineage>
        <taxon>Eukaryota</taxon>
        <taxon>Metazoa</taxon>
        <taxon>Spiralia</taxon>
        <taxon>Lophotrochozoa</taxon>
        <taxon>Mollusca</taxon>
        <taxon>Gastropoda</taxon>
        <taxon>Caenogastropoda</taxon>
        <taxon>Sorbeoconcha</taxon>
        <taxon>Cerithioidea</taxon>
        <taxon>Batillariidae</taxon>
        <taxon>Batillaria</taxon>
    </lineage>
</organism>
<protein>
    <submittedName>
        <fullName evidence="1">Uncharacterized protein</fullName>
    </submittedName>
</protein>
<gene>
    <name evidence="1" type="ORF">BaRGS_00023934</name>
</gene>
<name>A0ABD0KCT0_9CAEN</name>
<sequence>MALFSPRKQPAPPLAPPNQHLSNLPFFVNTPVTLGPSYQTRSCGSSCLCQSTSTYTENRSIFSIIGGIYIPGQQDRFRGNLNYPDSWSWPHCFAIIRVDGHAWMTTRKAGGGAGTAGRGGVGFILTRTRRIQCPCFSGLYDVNAQTNAMNVCK</sequence>
<accession>A0ABD0KCT0</accession>
<dbReference type="AlphaFoldDB" id="A0ABD0KCT0"/>